<feature type="signal peptide" evidence="1">
    <location>
        <begin position="1"/>
        <end position="15"/>
    </location>
</feature>
<evidence type="ECO:0000313" key="3">
    <source>
        <dbReference type="Proteomes" id="UP000183982"/>
    </source>
</evidence>
<sequence length="115" mass="12570">MLALGLIAVSNSAFAAPPLTCEGYEPDWFLTLTETQAQIRFGRKTDFEIPQSNIAEGQENWPRAYTLIADFDTAIVLVNEVSCALAGREWPITAHVLTQRGQTPILLTGCCTVAE</sequence>
<dbReference type="EMBL" id="FQZQ01000006">
    <property type="protein sequence ID" value="SHJ24856.1"/>
    <property type="molecule type" value="Genomic_DNA"/>
</dbReference>
<evidence type="ECO:0000256" key="1">
    <source>
        <dbReference type="SAM" id="SignalP"/>
    </source>
</evidence>
<gene>
    <name evidence="2" type="ORF">SAMN05444000_106128</name>
</gene>
<name>A0A1M6HRP2_9RHOB</name>
<dbReference type="STRING" id="1470563.SAMN05444000_106128"/>
<dbReference type="AlphaFoldDB" id="A0A1M6HRP2"/>
<reference evidence="3" key="1">
    <citation type="submission" date="2016-11" db="EMBL/GenBank/DDBJ databases">
        <authorList>
            <person name="Varghese N."/>
            <person name="Submissions S."/>
        </authorList>
    </citation>
    <scope>NUCLEOTIDE SEQUENCE [LARGE SCALE GENOMIC DNA]</scope>
    <source>
        <strain evidence="3">DSM 100564</strain>
    </source>
</reference>
<accession>A0A1M6HRP2</accession>
<organism evidence="2 3">
    <name type="scientific">Shimia gijangensis</name>
    <dbReference type="NCBI Taxonomy" id="1470563"/>
    <lineage>
        <taxon>Bacteria</taxon>
        <taxon>Pseudomonadati</taxon>
        <taxon>Pseudomonadota</taxon>
        <taxon>Alphaproteobacteria</taxon>
        <taxon>Rhodobacterales</taxon>
        <taxon>Roseobacteraceae</taxon>
    </lineage>
</organism>
<keyword evidence="3" id="KW-1185">Reference proteome</keyword>
<feature type="chain" id="PRO_5011957592" description="DUF3757 domain-containing protein" evidence="1">
    <location>
        <begin position="16"/>
        <end position="115"/>
    </location>
</feature>
<evidence type="ECO:0008006" key="4">
    <source>
        <dbReference type="Google" id="ProtNLM"/>
    </source>
</evidence>
<evidence type="ECO:0000313" key="2">
    <source>
        <dbReference type="EMBL" id="SHJ24856.1"/>
    </source>
</evidence>
<protein>
    <recommendedName>
        <fullName evidence="4">DUF3757 domain-containing protein</fullName>
    </recommendedName>
</protein>
<proteinExistence type="predicted"/>
<keyword evidence="1" id="KW-0732">Signal</keyword>
<dbReference type="Proteomes" id="UP000183982">
    <property type="component" value="Unassembled WGS sequence"/>
</dbReference>